<gene>
    <name evidence="2" type="ORF">V6N11_033103</name>
</gene>
<organism evidence="2 3">
    <name type="scientific">Hibiscus sabdariffa</name>
    <name type="common">roselle</name>
    <dbReference type="NCBI Taxonomy" id="183260"/>
    <lineage>
        <taxon>Eukaryota</taxon>
        <taxon>Viridiplantae</taxon>
        <taxon>Streptophyta</taxon>
        <taxon>Embryophyta</taxon>
        <taxon>Tracheophyta</taxon>
        <taxon>Spermatophyta</taxon>
        <taxon>Magnoliopsida</taxon>
        <taxon>eudicotyledons</taxon>
        <taxon>Gunneridae</taxon>
        <taxon>Pentapetalae</taxon>
        <taxon>rosids</taxon>
        <taxon>malvids</taxon>
        <taxon>Malvales</taxon>
        <taxon>Malvaceae</taxon>
        <taxon>Malvoideae</taxon>
        <taxon>Hibiscus</taxon>
    </lineage>
</organism>
<sequence length="152" mass="16357">METTPMGGDGDAPMVGSESTTRTVEPLLDGSAVITVMDQNSLTETKVVRPILWGHMKVSFWDMVMDGIAIDAHDGSIDDLKVEVIDADVTIENEAQQFLKKLELNPSGSYALPSSQHQTASLISSTVKGASNVLKSRFSTGFHFLPLALNCC</sequence>
<comment type="caution">
    <text evidence="2">The sequence shown here is derived from an EMBL/GenBank/DDBJ whole genome shotgun (WGS) entry which is preliminary data.</text>
</comment>
<evidence type="ECO:0000313" key="3">
    <source>
        <dbReference type="Proteomes" id="UP001396334"/>
    </source>
</evidence>
<keyword evidence="3" id="KW-1185">Reference proteome</keyword>
<dbReference type="Proteomes" id="UP001396334">
    <property type="component" value="Unassembled WGS sequence"/>
</dbReference>
<protein>
    <submittedName>
        <fullName evidence="2">Uncharacterized protein</fullName>
    </submittedName>
</protein>
<accession>A0ABR2A1G1</accession>
<evidence type="ECO:0000313" key="2">
    <source>
        <dbReference type="EMBL" id="KAK8486650.1"/>
    </source>
</evidence>
<reference evidence="2 3" key="1">
    <citation type="journal article" date="2024" name="G3 (Bethesda)">
        <title>Genome assembly of Hibiscus sabdariffa L. provides insights into metabolisms of medicinal natural products.</title>
        <authorList>
            <person name="Kim T."/>
        </authorList>
    </citation>
    <scope>NUCLEOTIDE SEQUENCE [LARGE SCALE GENOMIC DNA]</scope>
    <source>
        <strain evidence="2">TK-2024</strain>
        <tissue evidence="2">Old leaves</tissue>
    </source>
</reference>
<name>A0ABR2A1G1_9ROSI</name>
<feature type="region of interest" description="Disordered" evidence="1">
    <location>
        <begin position="1"/>
        <end position="22"/>
    </location>
</feature>
<evidence type="ECO:0000256" key="1">
    <source>
        <dbReference type="SAM" id="MobiDB-lite"/>
    </source>
</evidence>
<dbReference type="EMBL" id="JBBPBN010000431">
    <property type="protein sequence ID" value="KAK8486650.1"/>
    <property type="molecule type" value="Genomic_DNA"/>
</dbReference>
<proteinExistence type="predicted"/>